<dbReference type="AlphaFoldDB" id="A0A9D4GM45"/>
<evidence type="ECO:0000256" key="1">
    <source>
        <dbReference type="SAM" id="MobiDB-lite"/>
    </source>
</evidence>
<reference evidence="2" key="1">
    <citation type="journal article" date="2019" name="bioRxiv">
        <title>The Genome of the Zebra Mussel, Dreissena polymorpha: A Resource for Invasive Species Research.</title>
        <authorList>
            <person name="McCartney M.A."/>
            <person name="Auch B."/>
            <person name="Kono T."/>
            <person name="Mallez S."/>
            <person name="Zhang Y."/>
            <person name="Obille A."/>
            <person name="Becker A."/>
            <person name="Abrahante J.E."/>
            <person name="Garbe J."/>
            <person name="Badalamenti J.P."/>
            <person name="Herman A."/>
            <person name="Mangelson H."/>
            <person name="Liachko I."/>
            <person name="Sullivan S."/>
            <person name="Sone E.D."/>
            <person name="Koren S."/>
            <person name="Silverstein K.A.T."/>
            <person name="Beckman K.B."/>
            <person name="Gohl D.M."/>
        </authorList>
    </citation>
    <scope>NUCLEOTIDE SEQUENCE</scope>
    <source>
        <strain evidence="2">Duluth1</strain>
        <tissue evidence="2">Whole animal</tissue>
    </source>
</reference>
<accession>A0A9D4GM45</accession>
<comment type="caution">
    <text evidence="2">The sequence shown here is derived from an EMBL/GenBank/DDBJ whole genome shotgun (WGS) entry which is preliminary data.</text>
</comment>
<evidence type="ECO:0000313" key="3">
    <source>
        <dbReference type="Proteomes" id="UP000828390"/>
    </source>
</evidence>
<keyword evidence="3" id="KW-1185">Reference proteome</keyword>
<feature type="region of interest" description="Disordered" evidence="1">
    <location>
        <begin position="225"/>
        <end position="244"/>
    </location>
</feature>
<protein>
    <submittedName>
        <fullName evidence="2">Uncharacterized protein</fullName>
    </submittedName>
</protein>
<evidence type="ECO:0000313" key="2">
    <source>
        <dbReference type="EMBL" id="KAH3819714.1"/>
    </source>
</evidence>
<sequence>MPSKSLSSMNCFFYARNPSAYLAIYPNISPYDYEVARAARDAVIRWASCRIPGASQWNDGWSLLPDSLSIRPTKRPRHNPNFTIKSITITSANIIVYVTTDVDIFKIRIKESGITNPDVTTPLLHKMMSTDAHFTPPSGPWTRLPHHSQHQEPIINSVNIPDTYIHSIMTQQYHLFAPTEVTSAPSPPLRTTSETTKESAYKQLKTTVSATSSTTTVLTATSTPLKDQTIPTKPNHQQPSSGHQYLHNAHLRQHHSDHQHLYLWTTRHTHHPHTTQATAPQNHHITILYHLTRELSLYSTQYLAT</sequence>
<gene>
    <name evidence="2" type="ORF">DPMN_121457</name>
</gene>
<dbReference type="EMBL" id="JAIWYP010000005">
    <property type="protein sequence ID" value="KAH3819714.1"/>
    <property type="molecule type" value="Genomic_DNA"/>
</dbReference>
<proteinExistence type="predicted"/>
<organism evidence="2 3">
    <name type="scientific">Dreissena polymorpha</name>
    <name type="common">Zebra mussel</name>
    <name type="synonym">Mytilus polymorpha</name>
    <dbReference type="NCBI Taxonomy" id="45954"/>
    <lineage>
        <taxon>Eukaryota</taxon>
        <taxon>Metazoa</taxon>
        <taxon>Spiralia</taxon>
        <taxon>Lophotrochozoa</taxon>
        <taxon>Mollusca</taxon>
        <taxon>Bivalvia</taxon>
        <taxon>Autobranchia</taxon>
        <taxon>Heteroconchia</taxon>
        <taxon>Euheterodonta</taxon>
        <taxon>Imparidentia</taxon>
        <taxon>Neoheterodontei</taxon>
        <taxon>Myida</taxon>
        <taxon>Dreissenoidea</taxon>
        <taxon>Dreissenidae</taxon>
        <taxon>Dreissena</taxon>
    </lineage>
</organism>
<reference evidence="2" key="2">
    <citation type="submission" date="2020-11" db="EMBL/GenBank/DDBJ databases">
        <authorList>
            <person name="McCartney M.A."/>
            <person name="Auch B."/>
            <person name="Kono T."/>
            <person name="Mallez S."/>
            <person name="Becker A."/>
            <person name="Gohl D.M."/>
            <person name="Silverstein K.A.T."/>
            <person name="Koren S."/>
            <person name="Bechman K.B."/>
            <person name="Herman A."/>
            <person name="Abrahante J.E."/>
            <person name="Garbe J."/>
        </authorList>
    </citation>
    <scope>NUCLEOTIDE SEQUENCE</scope>
    <source>
        <strain evidence="2">Duluth1</strain>
        <tissue evidence="2">Whole animal</tissue>
    </source>
</reference>
<name>A0A9D4GM45_DREPO</name>
<feature type="compositionally biased region" description="Polar residues" evidence="1">
    <location>
        <begin position="225"/>
        <end position="243"/>
    </location>
</feature>
<dbReference type="Proteomes" id="UP000828390">
    <property type="component" value="Unassembled WGS sequence"/>
</dbReference>